<comment type="caution">
    <text evidence="1">The sequence shown here is derived from an EMBL/GenBank/DDBJ whole genome shotgun (WGS) entry which is preliminary data.</text>
</comment>
<organism evidence="1 2">
    <name type="scientific">Streptomyces canus</name>
    <dbReference type="NCBI Taxonomy" id="58343"/>
    <lineage>
        <taxon>Bacteria</taxon>
        <taxon>Bacillati</taxon>
        <taxon>Actinomycetota</taxon>
        <taxon>Actinomycetes</taxon>
        <taxon>Kitasatosporales</taxon>
        <taxon>Streptomycetaceae</taxon>
        <taxon>Streptomyces</taxon>
        <taxon>Streptomyces aurantiacus group</taxon>
    </lineage>
</organism>
<dbReference type="EMBL" id="LMWU01000082">
    <property type="protein sequence ID" value="KUN54908.1"/>
    <property type="molecule type" value="Genomic_DNA"/>
</dbReference>
<proteinExistence type="predicted"/>
<name>A0A117QVV3_9ACTN</name>
<accession>A0A117QVV3</accession>
<dbReference type="Proteomes" id="UP000053669">
    <property type="component" value="Unassembled WGS sequence"/>
</dbReference>
<gene>
    <name evidence="1" type="ORF">AQJ46_49615</name>
</gene>
<dbReference type="STRING" id="58343.AQJ46_49615"/>
<sequence>MTRHHAVEIALTRPATPAELHHARHRVPLAANADRTRLMTVHNGKSPTRALHQLRRRLGTSLPIDVLTTHYPDHDGHILLNVVLGPYADAEIRRAAAASGQRPGDVLGERITASLTQYQRQRRHRLERQIQHLLTDHMPEEVVAYAAAHLLPQHPPG</sequence>
<dbReference type="AlphaFoldDB" id="A0A117QVV3"/>
<evidence type="ECO:0000313" key="1">
    <source>
        <dbReference type="EMBL" id="KUN54908.1"/>
    </source>
</evidence>
<dbReference type="RefSeq" id="WP_059211956.1">
    <property type="nucleotide sequence ID" value="NZ_KQ948690.1"/>
</dbReference>
<protein>
    <submittedName>
        <fullName evidence="1">Uncharacterized protein</fullName>
    </submittedName>
</protein>
<reference evidence="1 2" key="1">
    <citation type="submission" date="2015-10" db="EMBL/GenBank/DDBJ databases">
        <title>Draft genome sequence of Streptomyces canus DSM 40017, type strain for the species Streptomyces canus.</title>
        <authorList>
            <person name="Ruckert C."/>
            <person name="Winkler A."/>
            <person name="Kalinowski J."/>
            <person name="Kampfer P."/>
            <person name="Glaeser S."/>
        </authorList>
    </citation>
    <scope>NUCLEOTIDE SEQUENCE [LARGE SCALE GENOMIC DNA]</scope>
    <source>
        <strain evidence="1 2">DSM 40017</strain>
    </source>
</reference>
<evidence type="ECO:0000313" key="2">
    <source>
        <dbReference type="Proteomes" id="UP000053669"/>
    </source>
</evidence>